<dbReference type="HOGENOM" id="CLU_019655_1_0_1"/>
<proteinExistence type="predicted"/>
<keyword evidence="3" id="KW-1185">Reference proteome</keyword>
<protein>
    <submittedName>
        <fullName evidence="2">Uncharacterized protein</fullName>
    </submittedName>
</protein>
<gene>
    <name evidence="2" type="ORF">A1O1_00278</name>
</gene>
<name>W9ZKW5_9EURO</name>
<comment type="caution">
    <text evidence="2">The sequence shown here is derived from an EMBL/GenBank/DDBJ whole genome shotgun (WGS) entry which is preliminary data.</text>
</comment>
<dbReference type="Proteomes" id="UP000019484">
    <property type="component" value="Unassembled WGS sequence"/>
</dbReference>
<keyword evidence="1" id="KW-0472">Membrane</keyword>
<evidence type="ECO:0000313" key="3">
    <source>
        <dbReference type="Proteomes" id="UP000019484"/>
    </source>
</evidence>
<dbReference type="EMBL" id="AMWN01000001">
    <property type="protein sequence ID" value="EXJ95159.1"/>
    <property type="molecule type" value="Genomic_DNA"/>
</dbReference>
<keyword evidence="1" id="KW-0812">Transmembrane</keyword>
<evidence type="ECO:0000313" key="2">
    <source>
        <dbReference type="EMBL" id="EXJ95159.1"/>
    </source>
</evidence>
<reference evidence="2 3" key="1">
    <citation type="submission" date="2013-03" db="EMBL/GenBank/DDBJ databases">
        <title>The Genome Sequence of Capronia coronata CBS 617.96.</title>
        <authorList>
            <consortium name="The Broad Institute Genomics Platform"/>
            <person name="Cuomo C."/>
            <person name="de Hoog S."/>
            <person name="Gorbushina A."/>
            <person name="Walker B."/>
            <person name="Young S.K."/>
            <person name="Zeng Q."/>
            <person name="Gargeya S."/>
            <person name="Fitzgerald M."/>
            <person name="Haas B."/>
            <person name="Abouelleil A."/>
            <person name="Allen A.W."/>
            <person name="Alvarado L."/>
            <person name="Arachchi H.M."/>
            <person name="Berlin A.M."/>
            <person name="Chapman S.B."/>
            <person name="Gainer-Dewar J."/>
            <person name="Goldberg J."/>
            <person name="Griggs A."/>
            <person name="Gujja S."/>
            <person name="Hansen M."/>
            <person name="Howarth C."/>
            <person name="Imamovic A."/>
            <person name="Ireland A."/>
            <person name="Larimer J."/>
            <person name="McCowan C."/>
            <person name="Murphy C."/>
            <person name="Pearson M."/>
            <person name="Poon T.W."/>
            <person name="Priest M."/>
            <person name="Roberts A."/>
            <person name="Saif S."/>
            <person name="Shea T."/>
            <person name="Sisk P."/>
            <person name="Sykes S."/>
            <person name="Wortman J."/>
            <person name="Nusbaum C."/>
            <person name="Birren B."/>
        </authorList>
    </citation>
    <scope>NUCLEOTIDE SEQUENCE [LARGE SCALE GENOMIC DNA]</scope>
    <source>
        <strain evidence="2 3">CBS 617.96</strain>
    </source>
</reference>
<dbReference type="GeneID" id="19155187"/>
<dbReference type="STRING" id="1182541.W9ZKW5"/>
<dbReference type="OrthoDB" id="3344043at2759"/>
<accession>W9ZKW5</accession>
<keyword evidence="1" id="KW-1133">Transmembrane helix</keyword>
<feature type="transmembrane region" description="Helical" evidence="1">
    <location>
        <begin position="616"/>
        <end position="637"/>
    </location>
</feature>
<sequence>MSQRTFVERLHDRLALNEHSRRLSQQNTPSYVHTPAGSADCSQSSFAFDSSQGAKVTSLDDIQSAQSSDWPSDEKYYSLSIDGQNLQCPTPILWKTILLPTAVIIFPMAALVAGLLALILGYRVKSDNSLFVEVSNAEALGDHAVVLVNYSATRIVFVASWASTLAPLLSGFIMSLSAFQLALAMYRSSSGTDQHALPTPYQYSLLVGLCLASTGRLRRYFSYSSSDGVIVPPILRRAARTLTLSLVLAVVVFGADTALHYTTSTINFDRISVSSDVHNYGRGLSSECLALDRSANYGLPCSRNAELAGEDYDAYVAGQNEVFFLQHGTSNESEIRLVPNPTSPKENVALLLPQSDHLSPFRDFQTQTAGVITTCAPISSECQWKSWGPSESYSQFNCSNAFWGVLGKAANITNTGALISDIDVPPLGFKPGAALQYGFYMDEDLSKPYDSQGNLGPFMTDNELINPVYLGIAGRFATTSQRAGVNMSADPGMYKGPTSTIDFVLRCEYTTYLADYSRVNSTAKINTLTKSPNGTLAEIYHGYDLVGSVNAFDNELQDMILQAALASDAGELAATFASSYSTRVMSVIGPFLSRRANVREQTRTPLLVAKVPKAPLAILAACCLAYVLFGVTAAVCAHRALSRVDVRDLASQFSLPALGLHAFRDHATDQAACEIDGAGHRLFEESNIKTETMRVAVEGGPRSGYSLKSLV</sequence>
<feature type="transmembrane region" description="Helical" evidence="1">
    <location>
        <begin position="97"/>
        <end position="122"/>
    </location>
</feature>
<organism evidence="2 3">
    <name type="scientific">Capronia coronata CBS 617.96</name>
    <dbReference type="NCBI Taxonomy" id="1182541"/>
    <lineage>
        <taxon>Eukaryota</taxon>
        <taxon>Fungi</taxon>
        <taxon>Dikarya</taxon>
        <taxon>Ascomycota</taxon>
        <taxon>Pezizomycotina</taxon>
        <taxon>Eurotiomycetes</taxon>
        <taxon>Chaetothyriomycetidae</taxon>
        <taxon>Chaetothyriales</taxon>
        <taxon>Herpotrichiellaceae</taxon>
        <taxon>Capronia</taxon>
    </lineage>
</organism>
<feature type="transmembrane region" description="Helical" evidence="1">
    <location>
        <begin position="155"/>
        <end position="179"/>
    </location>
</feature>
<evidence type="ECO:0000256" key="1">
    <source>
        <dbReference type="SAM" id="Phobius"/>
    </source>
</evidence>
<feature type="transmembrane region" description="Helical" evidence="1">
    <location>
        <begin position="242"/>
        <end position="261"/>
    </location>
</feature>
<dbReference type="AlphaFoldDB" id="W9ZKW5"/>
<dbReference type="eggNOG" id="ENOG502SAP5">
    <property type="taxonomic scope" value="Eukaryota"/>
</dbReference>
<dbReference type="RefSeq" id="XP_007719388.1">
    <property type="nucleotide sequence ID" value="XM_007721198.1"/>
</dbReference>